<dbReference type="AlphaFoldDB" id="A0A9W8XFQ2"/>
<reference evidence="1" key="1">
    <citation type="submission" date="2022-10" db="EMBL/GenBank/DDBJ databases">
        <title>Tapping the CABI collections for fungal endophytes: first genome assemblies for Collariella, Neodidymelliopsis, Ascochyta clinopodiicola, Didymella pomorum, Didymosphaeria variabile, Neocosmospora piperis and Neocucurbitaria cava.</title>
        <authorList>
            <person name="Hill R."/>
        </authorList>
    </citation>
    <scope>NUCLEOTIDE SEQUENCE</scope>
    <source>
        <strain evidence="1">IMI 356815</strain>
    </source>
</reference>
<proteinExistence type="predicted"/>
<accession>A0A9W8XFQ2</accession>
<protein>
    <submittedName>
        <fullName evidence="1">Uncharacterized protein</fullName>
    </submittedName>
</protein>
<comment type="caution">
    <text evidence="1">The sequence shown here is derived from an EMBL/GenBank/DDBJ whole genome shotgun (WGS) entry which is preliminary data.</text>
</comment>
<dbReference type="Proteomes" id="UP001140513">
    <property type="component" value="Unassembled WGS sequence"/>
</dbReference>
<dbReference type="RefSeq" id="XP_056068440.1">
    <property type="nucleotide sequence ID" value="XM_056216884.1"/>
</dbReference>
<dbReference type="GeneID" id="80911656"/>
<organism evidence="1 2">
    <name type="scientific">Didymosphaeria variabile</name>
    <dbReference type="NCBI Taxonomy" id="1932322"/>
    <lineage>
        <taxon>Eukaryota</taxon>
        <taxon>Fungi</taxon>
        <taxon>Dikarya</taxon>
        <taxon>Ascomycota</taxon>
        <taxon>Pezizomycotina</taxon>
        <taxon>Dothideomycetes</taxon>
        <taxon>Pleosporomycetidae</taxon>
        <taxon>Pleosporales</taxon>
        <taxon>Massarineae</taxon>
        <taxon>Didymosphaeriaceae</taxon>
        <taxon>Didymosphaeria</taxon>
    </lineage>
</organism>
<gene>
    <name evidence="1" type="ORF">N0V89_008126</name>
</gene>
<sequence>MLGALTDFKSHVEEDEHRFRDTTGPLAMFHKISGPKILPSMQLLLRRPPYRPSRNIVPPWDDLNILEAATDVLEQHMQPRSAEFAPWEWKTWVQWHALAVVLAELIAQPHGHLSDRAYAAATHIFAKYTTLIADGDAGQLWKPIARLMHRVQKSRQLASKEILPHTTQATLGAHPDMGNALPQGTTGHFETFPFTNWGVQPEFADLFSSGDIQNYERLDKVYSTEDTQWLAWDCFLQDLNFPGA</sequence>
<keyword evidence="2" id="KW-1185">Reference proteome</keyword>
<name>A0A9W8XFQ2_9PLEO</name>
<evidence type="ECO:0000313" key="1">
    <source>
        <dbReference type="EMBL" id="KAJ4349510.1"/>
    </source>
</evidence>
<dbReference type="EMBL" id="JAPEUX010000006">
    <property type="protein sequence ID" value="KAJ4349510.1"/>
    <property type="molecule type" value="Genomic_DNA"/>
</dbReference>
<dbReference type="OrthoDB" id="424974at2759"/>
<evidence type="ECO:0000313" key="2">
    <source>
        <dbReference type="Proteomes" id="UP001140513"/>
    </source>
</evidence>